<dbReference type="RefSeq" id="WP_091987547.1">
    <property type="nucleotide sequence ID" value="NZ_FOLO01000034.1"/>
</dbReference>
<keyword evidence="1" id="KW-0732">Signal</keyword>
<protein>
    <recommendedName>
        <fullName evidence="4">BNR repeat-containing family member</fullName>
    </recommendedName>
</protein>
<evidence type="ECO:0000313" key="2">
    <source>
        <dbReference type="EMBL" id="SFD12532.1"/>
    </source>
</evidence>
<evidence type="ECO:0008006" key="4">
    <source>
        <dbReference type="Google" id="ProtNLM"/>
    </source>
</evidence>
<dbReference type="InterPro" id="IPR036278">
    <property type="entry name" value="Sialidase_sf"/>
</dbReference>
<accession>A0A1I1PS82</accession>
<dbReference type="STRING" id="1123010.SAMN02745724_03568"/>
<feature type="signal peptide" evidence="1">
    <location>
        <begin position="1"/>
        <end position="22"/>
    </location>
</feature>
<evidence type="ECO:0000256" key="1">
    <source>
        <dbReference type="SAM" id="SignalP"/>
    </source>
</evidence>
<dbReference type="Proteomes" id="UP000198862">
    <property type="component" value="Unassembled WGS sequence"/>
</dbReference>
<sequence>MVNILFSTFFIVFMCWCSQLSAHQHAPIKKERNLDTLCNIQKIACAKTVTVSAHPNGDLWRVWTHKNHMFYAVSHNQGAQFNKRVKIKGIDEPISSRGENRPKIAFGQNGFVYLSWAMPKEKKYTADIRFSYSKNNGLHFSKPITVNNDGLLTGHSFNEILVTENNQPIITWLDGRDKFKATLAGEKTNGSALYLAKGALNADGSMHFTNRQLANGTCVCCRIAMVQTGKDKVSIMWRHIFGDNIRDFSLLTYDFKDKNIINQNRVTFDDWYINGCPHQGAAIDIDDQQRLHLTWFNQGQKGKGLFYAYSDNLGQTRSHPVSIGNLSQQAMHANVKTNGKNVNLVWIEFNGKAHELWHQKSINSGASFLKPKIMARSKTGADRPFIISDGLGNHYVSWQRPKTGHWIEKL</sequence>
<dbReference type="OrthoDB" id="9764969at2"/>
<organism evidence="2 3">
    <name type="scientific">Pseudoalteromonas denitrificans DSM 6059</name>
    <dbReference type="NCBI Taxonomy" id="1123010"/>
    <lineage>
        <taxon>Bacteria</taxon>
        <taxon>Pseudomonadati</taxon>
        <taxon>Pseudomonadota</taxon>
        <taxon>Gammaproteobacteria</taxon>
        <taxon>Alteromonadales</taxon>
        <taxon>Pseudoalteromonadaceae</taxon>
        <taxon>Pseudoalteromonas</taxon>
    </lineage>
</organism>
<gene>
    <name evidence="2" type="ORF">SAMN02745724_03568</name>
</gene>
<evidence type="ECO:0000313" key="3">
    <source>
        <dbReference type="Proteomes" id="UP000198862"/>
    </source>
</evidence>
<name>A0A1I1PS82_9GAMM</name>
<feature type="chain" id="PRO_5011640999" description="BNR repeat-containing family member" evidence="1">
    <location>
        <begin position="23"/>
        <end position="410"/>
    </location>
</feature>
<dbReference type="EMBL" id="FOLO01000034">
    <property type="protein sequence ID" value="SFD12532.1"/>
    <property type="molecule type" value="Genomic_DNA"/>
</dbReference>
<keyword evidence="3" id="KW-1185">Reference proteome</keyword>
<dbReference type="AlphaFoldDB" id="A0A1I1PS82"/>
<proteinExistence type="predicted"/>
<reference evidence="2 3" key="1">
    <citation type="submission" date="2016-10" db="EMBL/GenBank/DDBJ databases">
        <authorList>
            <person name="de Groot N.N."/>
        </authorList>
    </citation>
    <scope>NUCLEOTIDE SEQUENCE [LARGE SCALE GENOMIC DNA]</scope>
    <source>
        <strain evidence="2 3">DSM 6059</strain>
    </source>
</reference>
<dbReference type="SUPFAM" id="SSF50939">
    <property type="entry name" value="Sialidases"/>
    <property type="match status" value="1"/>
</dbReference>